<keyword evidence="2" id="KW-0175">Coiled coil</keyword>
<dbReference type="PANTHER" id="PTHR30329">
    <property type="entry name" value="STATOR ELEMENT OF FLAGELLAR MOTOR COMPLEX"/>
    <property type="match status" value="1"/>
</dbReference>
<dbReference type="PANTHER" id="PTHR30329:SF20">
    <property type="entry name" value="EXPORTED PROTEIN"/>
    <property type="match status" value="1"/>
</dbReference>
<reference evidence="6" key="1">
    <citation type="journal article" date="2012" name="J. Bacteriol.">
        <title>Genome sequence of the haloalkaliphilic methanotrophic bacterium Methylomicrobium alcaliphilum 20Z.</title>
        <authorList>
            <person name="Vuilleumier S."/>
            <person name="Khmelenina V.N."/>
            <person name="Bringel F."/>
            <person name="Reshetnikov A.S."/>
            <person name="Lajus A."/>
            <person name="Mangenot S."/>
            <person name="Rouy Z."/>
            <person name="Op den Camp H.J."/>
            <person name="Jetten M.S."/>
            <person name="Dispirito A.A."/>
            <person name="Dunfield P."/>
            <person name="Klotz M.G."/>
            <person name="Semrau J.D."/>
            <person name="Stein L.Y."/>
            <person name="Barbe V."/>
            <person name="Medigue C."/>
            <person name="Trotsenko Y.A."/>
            <person name="Kalyuzhnaya M.G."/>
        </authorList>
    </citation>
    <scope>NUCLEOTIDE SEQUENCE [LARGE SCALE GENOMIC DNA]</scope>
    <source>
        <strain evidence="6">DSM 19304 / NCIMB 14124 / VKM B-2133 / 20Z</strain>
    </source>
</reference>
<accession>G4T259</accession>
<dbReference type="AlphaFoldDB" id="G4T259"/>
<dbReference type="Proteomes" id="UP000008315">
    <property type="component" value="Chromosome"/>
</dbReference>
<keyword evidence="5" id="KW-0966">Cell projection</keyword>
<dbReference type="SUPFAM" id="SSF103088">
    <property type="entry name" value="OmpA-like"/>
    <property type="match status" value="1"/>
</dbReference>
<evidence type="ECO:0000256" key="1">
    <source>
        <dbReference type="PROSITE-ProRule" id="PRU00473"/>
    </source>
</evidence>
<dbReference type="HOGENOM" id="CLU_016890_2_1_6"/>
<evidence type="ECO:0000256" key="3">
    <source>
        <dbReference type="SAM" id="Phobius"/>
    </source>
</evidence>
<feature type="domain" description="OmpA-like" evidence="4">
    <location>
        <begin position="95"/>
        <end position="237"/>
    </location>
</feature>
<evidence type="ECO:0000259" key="4">
    <source>
        <dbReference type="PROSITE" id="PS51123"/>
    </source>
</evidence>
<dbReference type="KEGG" id="mah:MEALZ_0791"/>
<dbReference type="Gene3D" id="3.30.1330.60">
    <property type="entry name" value="OmpA-like domain"/>
    <property type="match status" value="1"/>
</dbReference>
<proteinExistence type="predicted"/>
<feature type="transmembrane region" description="Helical" evidence="3">
    <location>
        <begin position="25"/>
        <end position="45"/>
    </location>
</feature>
<gene>
    <name evidence="5" type="ordered locus">MEALZ_0791</name>
</gene>
<keyword evidence="3" id="KW-0812">Transmembrane</keyword>
<keyword evidence="5" id="KW-0282">Flagellum</keyword>
<sequence>MKLGARSHSENVDEENPYWISFSDIMAGLLVIFIMASLALILELIQVQEKLKQTQIEVTEAIKEIAKAEQVRRDILYEIKEELMQKNILVEVSDNDSVLRIPDQQLSFKTNEYTIPPEKSSQLIVKAIGNALHRSITKESRFQYLDTVFVEGHTDSRRSPRHMGNWGLSTFRAISIWNFWNEQLDHEDPLAGLKNHDGKPLFSVSGYAETRPVNLLERTEAELQQNRRIDIRFTVKRPTIHQYEQVNALMAE</sequence>
<protein>
    <submittedName>
        <fullName evidence="5">Flagellar motor protein</fullName>
    </submittedName>
</protein>
<dbReference type="GO" id="GO:0016020">
    <property type="term" value="C:membrane"/>
    <property type="evidence" value="ECO:0007669"/>
    <property type="project" value="UniProtKB-UniRule"/>
</dbReference>
<dbReference type="PROSITE" id="PS51123">
    <property type="entry name" value="OMPA_2"/>
    <property type="match status" value="1"/>
</dbReference>
<dbReference type="InterPro" id="IPR050330">
    <property type="entry name" value="Bact_OuterMem_StrucFunc"/>
</dbReference>
<keyword evidence="1 3" id="KW-0472">Membrane</keyword>
<dbReference type="EMBL" id="FO082060">
    <property type="protein sequence ID" value="CCE22485.1"/>
    <property type="molecule type" value="Genomic_DNA"/>
</dbReference>
<organism evidence="5 6">
    <name type="scientific">Methylotuvimicrobium alcaliphilum (strain DSM 19304 / NCIMB 14124 / VKM B-2133 / 20Z)</name>
    <name type="common">Methylomicrobium alcaliphilum</name>
    <dbReference type="NCBI Taxonomy" id="1091494"/>
    <lineage>
        <taxon>Bacteria</taxon>
        <taxon>Pseudomonadati</taxon>
        <taxon>Pseudomonadota</taxon>
        <taxon>Gammaproteobacteria</taxon>
        <taxon>Methylococcales</taxon>
        <taxon>Methylococcaceae</taxon>
        <taxon>Methylotuvimicrobium</taxon>
    </lineage>
</organism>
<evidence type="ECO:0000256" key="2">
    <source>
        <dbReference type="SAM" id="Coils"/>
    </source>
</evidence>
<evidence type="ECO:0000313" key="5">
    <source>
        <dbReference type="EMBL" id="CCE22485.1"/>
    </source>
</evidence>
<dbReference type="InterPro" id="IPR036737">
    <property type="entry name" value="OmpA-like_sf"/>
</dbReference>
<name>G4T259_META2</name>
<keyword evidence="5" id="KW-0969">Cilium</keyword>
<keyword evidence="6" id="KW-1185">Reference proteome</keyword>
<keyword evidence="3" id="KW-1133">Transmembrane helix</keyword>
<dbReference type="Pfam" id="PF00691">
    <property type="entry name" value="OmpA"/>
    <property type="match status" value="1"/>
</dbReference>
<feature type="coiled-coil region" evidence="2">
    <location>
        <begin position="44"/>
        <end position="71"/>
    </location>
</feature>
<dbReference type="RefSeq" id="WP_014147286.1">
    <property type="nucleotide sequence ID" value="NC_016112.1"/>
</dbReference>
<evidence type="ECO:0000313" key="6">
    <source>
        <dbReference type="Proteomes" id="UP000008315"/>
    </source>
</evidence>
<dbReference type="STRING" id="1091494.MEALZ_0791"/>
<dbReference type="PATRIC" id="fig|271065.3.peg.811"/>
<dbReference type="InterPro" id="IPR006665">
    <property type="entry name" value="OmpA-like"/>
</dbReference>